<dbReference type="EMBL" id="JAMSHJ010000006">
    <property type="protein sequence ID" value="KAI5399406.1"/>
    <property type="molecule type" value="Genomic_DNA"/>
</dbReference>
<dbReference type="Proteomes" id="UP001058974">
    <property type="component" value="Chromosome 6"/>
</dbReference>
<sequence>MTVKMKLGHEIVHYGKNANSLGRRGWEFIAGSVNQLELNPIVILCWKTKQKCNNPLDELGLPGFELSDLEQGSVVPVLQCLENLKAHFVYNAQAWRATCLGSRGN</sequence>
<keyword evidence="2" id="KW-1185">Reference proteome</keyword>
<evidence type="ECO:0000313" key="2">
    <source>
        <dbReference type="Proteomes" id="UP001058974"/>
    </source>
</evidence>
<evidence type="ECO:0000313" key="1">
    <source>
        <dbReference type="EMBL" id="KAI5399406.1"/>
    </source>
</evidence>
<comment type="caution">
    <text evidence="1">The sequence shown here is derived from an EMBL/GenBank/DDBJ whole genome shotgun (WGS) entry which is preliminary data.</text>
</comment>
<dbReference type="Gramene" id="Psat06G0467300-T1">
    <property type="protein sequence ID" value="KAI5399406.1"/>
    <property type="gene ID" value="KIW84_064673"/>
</dbReference>
<accession>A0A9D4WEZ5</accession>
<gene>
    <name evidence="1" type="ORF">KIW84_064673</name>
</gene>
<organism evidence="1 2">
    <name type="scientific">Pisum sativum</name>
    <name type="common">Garden pea</name>
    <name type="synonym">Lathyrus oleraceus</name>
    <dbReference type="NCBI Taxonomy" id="3888"/>
    <lineage>
        <taxon>Eukaryota</taxon>
        <taxon>Viridiplantae</taxon>
        <taxon>Streptophyta</taxon>
        <taxon>Embryophyta</taxon>
        <taxon>Tracheophyta</taxon>
        <taxon>Spermatophyta</taxon>
        <taxon>Magnoliopsida</taxon>
        <taxon>eudicotyledons</taxon>
        <taxon>Gunneridae</taxon>
        <taxon>Pentapetalae</taxon>
        <taxon>rosids</taxon>
        <taxon>fabids</taxon>
        <taxon>Fabales</taxon>
        <taxon>Fabaceae</taxon>
        <taxon>Papilionoideae</taxon>
        <taxon>50 kb inversion clade</taxon>
        <taxon>NPAAA clade</taxon>
        <taxon>Hologalegina</taxon>
        <taxon>IRL clade</taxon>
        <taxon>Fabeae</taxon>
        <taxon>Lathyrus</taxon>
    </lineage>
</organism>
<proteinExistence type="predicted"/>
<protein>
    <submittedName>
        <fullName evidence="1">Uncharacterized protein</fullName>
    </submittedName>
</protein>
<name>A0A9D4WEZ5_PEA</name>
<dbReference type="AlphaFoldDB" id="A0A9D4WEZ5"/>
<reference evidence="1 2" key="1">
    <citation type="journal article" date="2022" name="Nat. Genet.">
        <title>Improved pea reference genome and pan-genome highlight genomic features and evolutionary characteristics.</title>
        <authorList>
            <person name="Yang T."/>
            <person name="Liu R."/>
            <person name="Luo Y."/>
            <person name="Hu S."/>
            <person name="Wang D."/>
            <person name="Wang C."/>
            <person name="Pandey M.K."/>
            <person name="Ge S."/>
            <person name="Xu Q."/>
            <person name="Li N."/>
            <person name="Li G."/>
            <person name="Huang Y."/>
            <person name="Saxena R.K."/>
            <person name="Ji Y."/>
            <person name="Li M."/>
            <person name="Yan X."/>
            <person name="He Y."/>
            <person name="Liu Y."/>
            <person name="Wang X."/>
            <person name="Xiang C."/>
            <person name="Varshney R.K."/>
            <person name="Ding H."/>
            <person name="Gao S."/>
            <person name="Zong X."/>
        </authorList>
    </citation>
    <scope>NUCLEOTIDE SEQUENCE [LARGE SCALE GENOMIC DNA]</scope>
    <source>
        <strain evidence="1 2">cv. Zhongwan 6</strain>
    </source>
</reference>